<dbReference type="GO" id="GO:0005634">
    <property type="term" value="C:nucleus"/>
    <property type="evidence" value="ECO:0007669"/>
    <property type="project" value="TreeGrafter"/>
</dbReference>
<dbReference type="CDD" id="cd00067">
    <property type="entry name" value="GAL4"/>
    <property type="match status" value="1"/>
</dbReference>
<dbReference type="STRING" id="86259.A0A4Z1PGP4"/>
<dbReference type="Pfam" id="PF04082">
    <property type="entry name" value="Fungal_trans"/>
    <property type="match status" value="1"/>
</dbReference>
<dbReference type="GO" id="GO:0001080">
    <property type="term" value="P:nitrogen catabolite activation of transcription from RNA polymerase II promoter"/>
    <property type="evidence" value="ECO:0007669"/>
    <property type="project" value="TreeGrafter"/>
</dbReference>
<gene>
    <name evidence="5" type="ORF">E6O75_ATG02846</name>
</gene>
<dbReference type="GO" id="GO:0006351">
    <property type="term" value="P:DNA-templated transcription"/>
    <property type="evidence" value="ECO:0007669"/>
    <property type="project" value="InterPro"/>
</dbReference>
<evidence type="ECO:0000313" key="6">
    <source>
        <dbReference type="Proteomes" id="UP000298493"/>
    </source>
</evidence>
<name>A0A4Z1PGP4_9PEZI</name>
<dbReference type="SUPFAM" id="SSF57701">
    <property type="entry name" value="Zn2/Cys6 DNA-binding domain"/>
    <property type="match status" value="1"/>
</dbReference>
<feature type="domain" description="Zn(2)-C6 fungal-type" evidence="4">
    <location>
        <begin position="35"/>
        <end position="67"/>
    </location>
</feature>
<dbReference type="Gene3D" id="4.10.240.10">
    <property type="entry name" value="Zn(2)-C6 fungal-type DNA-binding domain"/>
    <property type="match status" value="1"/>
</dbReference>
<keyword evidence="1" id="KW-0479">Metal-binding</keyword>
<organism evidence="5 6">
    <name type="scientific">Venturia nashicola</name>
    <dbReference type="NCBI Taxonomy" id="86259"/>
    <lineage>
        <taxon>Eukaryota</taxon>
        <taxon>Fungi</taxon>
        <taxon>Dikarya</taxon>
        <taxon>Ascomycota</taxon>
        <taxon>Pezizomycotina</taxon>
        <taxon>Dothideomycetes</taxon>
        <taxon>Pleosporomycetidae</taxon>
        <taxon>Venturiales</taxon>
        <taxon>Venturiaceae</taxon>
        <taxon>Venturia</taxon>
    </lineage>
</organism>
<evidence type="ECO:0000256" key="2">
    <source>
        <dbReference type="ARBA" id="ARBA00023242"/>
    </source>
</evidence>
<proteinExistence type="predicted"/>
<dbReference type="Proteomes" id="UP000298493">
    <property type="component" value="Unassembled WGS sequence"/>
</dbReference>
<dbReference type="EMBL" id="SNSC02000005">
    <property type="protein sequence ID" value="TID24481.1"/>
    <property type="molecule type" value="Genomic_DNA"/>
</dbReference>
<dbReference type="InterPro" id="IPR007219">
    <property type="entry name" value="XnlR_reg_dom"/>
</dbReference>
<feature type="compositionally biased region" description="Polar residues" evidence="3">
    <location>
        <begin position="1"/>
        <end position="22"/>
    </location>
</feature>
<dbReference type="PANTHER" id="PTHR31668">
    <property type="entry name" value="GLUCOSE TRANSPORT TRANSCRIPTION REGULATOR RGT1-RELATED-RELATED"/>
    <property type="match status" value="1"/>
</dbReference>
<dbReference type="PROSITE" id="PS50048">
    <property type="entry name" value="ZN2_CY6_FUNGAL_2"/>
    <property type="match status" value="1"/>
</dbReference>
<dbReference type="SMART" id="SM00066">
    <property type="entry name" value="GAL4"/>
    <property type="match status" value="1"/>
</dbReference>
<dbReference type="InterPro" id="IPR050797">
    <property type="entry name" value="Carb_Metab_Trans_Reg"/>
</dbReference>
<evidence type="ECO:0000256" key="3">
    <source>
        <dbReference type="SAM" id="MobiDB-lite"/>
    </source>
</evidence>
<dbReference type="PANTHER" id="PTHR31668:SF10">
    <property type="entry name" value="ZN(II)2CYS6 TRANSCRIPTION FACTOR (EUROFUNG)"/>
    <property type="match status" value="1"/>
</dbReference>
<accession>A0A4Z1PGP4</accession>
<dbReference type="InterPro" id="IPR001138">
    <property type="entry name" value="Zn2Cys6_DnaBD"/>
</dbReference>
<keyword evidence="6" id="KW-1185">Reference proteome</keyword>
<keyword evidence="2" id="KW-0539">Nucleus</keyword>
<feature type="region of interest" description="Disordered" evidence="3">
    <location>
        <begin position="1"/>
        <end position="33"/>
    </location>
</feature>
<dbReference type="GO" id="GO:0008270">
    <property type="term" value="F:zinc ion binding"/>
    <property type="evidence" value="ECO:0007669"/>
    <property type="project" value="InterPro"/>
</dbReference>
<feature type="region of interest" description="Disordered" evidence="3">
    <location>
        <begin position="76"/>
        <end position="117"/>
    </location>
</feature>
<sequence>MEAMPSSTSASSHAQAGPSSPAQAGRPYRSHKVPACGTCRKRKIRCDMDIPDQPCRFCREKRVVCQNSVKNNRQRIGSAGSEQFQADKRRSMEPNESSSSEMRRPEQFQPSSDMASLSRYPAIMGTSPTECGIIMNPTMAEDVQVLENYLTSKSLPTPSTSRPYTVVSRRADDPIVYVTVPRRRQGLRTATDPGRTQREILEQILGPLKTEVIKLYFDHLHPCFPILDEEAFCDLWKREPGRISSTLVCDIYCISLLFWNKSDLLSTHPRPDLSFAWNQAVIALQDDFMAPTISTIESALLDMNGRPVMQVAGNIVNAGRTVTLAHSLGLHRDPTAWKATIREKNLRIRLWWGVFIQDSWSSFAHGIPPSIQQVFNDVPVPTLQSLLPVNVSAAQEDAAMTFLQLCLLTRTLRETLDPVYSLDAKSGAFWRVLRRLECALDDWEHGLPDHLRLSSSAAQARVNGSSNLWFCFLSLKLLLCRLAFRTAVADTEETGNEAKRYRFAMLREASSTAVAFICELQYSQLQEFWLPYTGHLLVSATTILLRCTVESTEASVKNKCATKLAQLLDRLQYASVECGWDLADFCIERCGESISKVVSFESTISRTIVPEQRIQLIDTNDVFGENDLQDLLLPVDSLDFPWENVWDTTEGLWSTYT</sequence>
<dbReference type="Pfam" id="PF00172">
    <property type="entry name" value="Zn_clus"/>
    <property type="match status" value="1"/>
</dbReference>
<reference evidence="5 6" key="1">
    <citation type="submission" date="2019-04" db="EMBL/GenBank/DDBJ databases">
        <title>High contiguity whole genome sequence and gene annotation resource for two Venturia nashicola isolates.</title>
        <authorList>
            <person name="Prokchorchik M."/>
            <person name="Won K."/>
            <person name="Lee Y."/>
            <person name="Choi E.D."/>
            <person name="Segonzac C."/>
            <person name="Sohn K.H."/>
        </authorList>
    </citation>
    <scope>NUCLEOTIDE SEQUENCE [LARGE SCALE GENOMIC DNA]</scope>
    <source>
        <strain evidence="5 6">PRI2</strain>
    </source>
</reference>
<evidence type="ECO:0000256" key="1">
    <source>
        <dbReference type="ARBA" id="ARBA00022723"/>
    </source>
</evidence>
<dbReference type="SMART" id="SM00906">
    <property type="entry name" value="Fungal_trans"/>
    <property type="match status" value="1"/>
</dbReference>
<dbReference type="AlphaFoldDB" id="A0A4Z1PGP4"/>
<protein>
    <recommendedName>
        <fullName evidence="4">Zn(2)-C6 fungal-type domain-containing protein</fullName>
    </recommendedName>
</protein>
<dbReference type="GO" id="GO:0000981">
    <property type="term" value="F:DNA-binding transcription factor activity, RNA polymerase II-specific"/>
    <property type="evidence" value="ECO:0007669"/>
    <property type="project" value="InterPro"/>
</dbReference>
<dbReference type="InterPro" id="IPR036864">
    <property type="entry name" value="Zn2-C6_fun-type_DNA-bd_sf"/>
</dbReference>
<evidence type="ECO:0000313" key="5">
    <source>
        <dbReference type="EMBL" id="TID24481.1"/>
    </source>
</evidence>
<dbReference type="CDD" id="cd12148">
    <property type="entry name" value="fungal_TF_MHR"/>
    <property type="match status" value="1"/>
</dbReference>
<evidence type="ECO:0000259" key="4">
    <source>
        <dbReference type="PROSITE" id="PS50048"/>
    </source>
</evidence>
<dbReference type="PROSITE" id="PS00463">
    <property type="entry name" value="ZN2_CY6_FUNGAL_1"/>
    <property type="match status" value="1"/>
</dbReference>
<comment type="caution">
    <text evidence="5">The sequence shown here is derived from an EMBL/GenBank/DDBJ whole genome shotgun (WGS) entry which is preliminary data.</text>
</comment>
<dbReference type="GO" id="GO:0003677">
    <property type="term" value="F:DNA binding"/>
    <property type="evidence" value="ECO:0007669"/>
    <property type="project" value="InterPro"/>
</dbReference>